<sequence>MNSVQILEFSRESGPNMDLSKGHNHWVVWGGNAQRWTSLAIAASIRPNVSWEE</sequence>
<dbReference type="Proteomes" id="UP000828390">
    <property type="component" value="Unassembled WGS sequence"/>
</dbReference>
<gene>
    <name evidence="1" type="ORF">DPMN_153188</name>
</gene>
<reference evidence="1" key="2">
    <citation type="submission" date="2020-11" db="EMBL/GenBank/DDBJ databases">
        <authorList>
            <person name="McCartney M.A."/>
            <person name="Auch B."/>
            <person name="Kono T."/>
            <person name="Mallez S."/>
            <person name="Becker A."/>
            <person name="Gohl D.M."/>
            <person name="Silverstein K.A.T."/>
            <person name="Koren S."/>
            <person name="Bechman K.B."/>
            <person name="Herman A."/>
            <person name="Abrahante J.E."/>
            <person name="Garbe J."/>
        </authorList>
    </citation>
    <scope>NUCLEOTIDE SEQUENCE</scope>
    <source>
        <strain evidence="1">Duluth1</strain>
        <tissue evidence="1">Whole animal</tissue>
    </source>
</reference>
<keyword evidence="2" id="KW-1185">Reference proteome</keyword>
<protein>
    <submittedName>
        <fullName evidence="1">Uncharacterized protein</fullName>
    </submittedName>
</protein>
<evidence type="ECO:0000313" key="1">
    <source>
        <dbReference type="EMBL" id="KAH3799577.1"/>
    </source>
</evidence>
<comment type="caution">
    <text evidence="1">The sequence shown here is derived from an EMBL/GenBank/DDBJ whole genome shotgun (WGS) entry which is preliminary data.</text>
</comment>
<dbReference type="EMBL" id="JAIWYP010000007">
    <property type="protein sequence ID" value="KAH3799577.1"/>
    <property type="molecule type" value="Genomic_DNA"/>
</dbReference>
<accession>A0A9D4FPF6</accession>
<dbReference type="AlphaFoldDB" id="A0A9D4FPF6"/>
<organism evidence="1 2">
    <name type="scientific">Dreissena polymorpha</name>
    <name type="common">Zebra mussel</name>
    <name type="synonym">Mytilus polymorpha</name>
    <dbReference type="NCBI Taxonomy" id="45954"/>
    <lineage>
        <taxon>Eukaryota</taxon>
        <taxon>Metazoa</taxon>
        <taxon>Spiralia</taxon>
        <taxon>Lophotrochozoa</taxon>
        <taxon>Mollusca</taxon>
        <taxon>Bivalvia</taxon>
        <taxon>Autobranchia</taxon>
        <taxon>Heteroconchia</taxon>
        <taxon>Euheterodonta</taxon>
        <taxon>Imparidentia</taxon>
        <taxon>Neoheterodontei</taxon>
        <taxon>Myida</taxon>
        <taxon>Dreissenoidea</taxon>
        <taxon>Dreissenidae</taxon>
        <taxon>Dreissena</taxon>
    </lineage>
</organism>
<evidence type="ECO:0000313" key="2">
    <source>
        <dbReference type="Proteomes" id="UP000828390"/>
    </source>
</evidence>
<proteinExistence type="predicted"/>
<name>A0A9D4FPF6_DREPO</name>
<reference evidence="1" key="1">
    <citation type="journal article" date="2019" name="bioRxiv">
        <title>The Genome of the Zebra Mussel, Dreissena polymorpha: A Resource for Invasive Species Research.</title>
        <authorList>
            <person name="McCartney M.A."/>
            <person name="Auch B."/>
            <person name="Kono T."/>
            <person name="Mallez S."/>
            <person name="Zhang Y."/>
            <person name="Obille A."/>
            <person name="Becker A."/>
            <person name="Abrahante J.E."/>
            <person name="Garbe J."/>
            <person name="Badalamenti J.P."/>
            <person name="Herman A."/>
            <person name="Mangelson H."/>
            <person name="Liachko I."/>
            <person name="Sullivan S."/>
            <person name="Sone E.D."/>
            <person name="Koren S."/>
            <person name="Silverstein K.A.T."/>
            <person name="Beckman K.B."/>
            <person name="Gohl D.M."/>
        </authorList>
    </citation>
    <scope>NUCLEOTIDE SEQUENCE</scope>
    <source>
        <strain evidence="1">Duluth1</strain>
        <tissue evidence="1">Whole animal</tissue>
    </source>
</reference>